<protein>
    <recommendedName>
        <fullName evidence="5">DUF3515 domain-containing protein</fullName>
    </recommendedName>
</protein>
<keyword evidence="2" id="KW-0472">Membrane</keyword>
<comment type="caution">
    <text evidence="3">The sequence shown here is derived from an EMBL/GenBank/DDBJ whole genome shotgun (WGS) entry which is preliminary data.</text>
</comment>
<accession>A0ABT6L2S0</accession>
<evidence type="ECO:0000313" key="4">
    <source>
        <dbReference type="Proteomes" id="UP001160130"/>
    </source>
</evidence>
<reference evidence="3 4" key="1">
    <citation type="submission" date="2023-04" db="EMBL/GenBank/DDBJ databases">
        <title>Forest soil microbial communities from Buena Vista Peninsula, Colon Province, Panama.</title>
        <authorList>
            <person name="Bouskill N."/>
        </authorList>
    </citation>
    <scope>NUCLEOTIDE SEQUENCE [LARGE SCALE GENOMIC DNA]</scope>
    <source>
        <strain evidence="3 4">AC80</strain>
    </source>
</reference>
<gene>
    <name evidence="3" type="ORF">M2272_003886</name>
</gene>
<evidence type="ECO:0008006" key="5">
    <source>
        <dbReference type="Google" id="ProtNLM"/>
    </source>
</evidence>
<keyword evidence="4" id="KW-1185">Reference proteome</keyword>
<dbReference type="Proteomes" id="UP001160130">
    <property type="component" value="Unassembled WGS sequence"/>
</dbReference>
<evidence type="ECO:0000256" key="1">
    <source>
        <dbReference type="SAM" id="MobiDB-lite"/>
    </source>
</evidence>
<feature type="transmembrane region" description="Helical" evidence="2">
    <location>
        <begin position="12"/>
        <end position="34"/>
    </location>
</feature>
<keyword evidence="2" id="KW-1133">Transmembrane helix</keyword>
<keyword evidence="2" id="KW-0812">Transmembrane</keyword>
<dbReference type="InterPro" id="IPR021903">
    <property type="entry name" value="DUF3515"/>
</dbReference>
<dbReference type="EMBL" id="JARXVE010000006">
    <property type="protein sequence ID" value="MDH6197233.1"/>
    <property type="molecule type" value="Genomic_DNA"/>
</dbReference>
<proteinExistence type="predicted"/>
<dbReference type="RefSeq" id="WP_280833840.1">
    <property type="nucleotide sequence ID" value="NZ_JARXVE010000006.1"/>
</dbReference>
<evidence type="ECO:0000313" key="3">
    <source>
        <dbReference type="EMBL" id="MDH6197233.1"/>
    </source>
</evidence>
<dbReference type="Pfam" id="PF12028">
    <property type="entry name" value="DUF3515"/>
    <property type="match status" value="1"/>
</dbReference>
<name>A0ABT6L2S0_9MYCO</name>
<feature type="region of interest" description="Disordered" evidence="1">
    <location>
        <begin position="136"/>
        <end position="156"/>
    </location>
</feature>
<organism evidence="3 4">
    <name type="scientific">Mycolicibacterium frederiksbergense</name>
    <dbReference type="NCBI Taxonomy" id="117567"/>
    <lineage>
        <taxon>Bacteria</taxon>
        <taxon>Bacillati</taxon>
        <taxon>Actinomycetota</taxon>
        <taxon>Actinomycetes</taxon>
        <taxon>Mycobacteriales</taxon>
        <taxon>Mycobacteriaceae</taxon>
        <taxon>Mycolicibacterium</taxon>
    </lineage>
</organism>
<evidence type="ECO:0000256" key="2">
    <source>
        <dbReference type="SAM" id="Phobius"/>
    </source>
</evidence>
<sequence>MTDSLPDDGPPRALLIAAVVVAVSVLITVLGIAASRQRSPEQQPVAISSVPAPQADSQQCHDLLNALPQQLGDFRRTPTVEPTPAGTAAWRAEPDTEPVILRCGLDRPVDFVVGTPLQMVDEVQWFRVGEAGVGTGPVSESEAAANPTGDAGDQGRSTWYAVDRPVYVALTLPAGSGPTPIQQISGQITRTMPAQQPAPAPAR</sequence>